<proteinExistence type="predicted"/>
<dbReference type="AlphaFoldDB" id="A0AAV3Z0J5"/>
<sequence>MVAEKDGAVCTRIQCRADDLPCRRNKTMTISWQYLPVPNLDFITAPLTILNIRTTGYSIFPNLQLNIIQGNERDFFDTIVRGDKAVLRLLRPLSGPTEKSVTLELLNRNFAGNIVTSRHVTHVTLLVEKPSFYP</sequence>
<comment type="caution">
    <text evidence="3">The sequence shown here is derived from an EMBL/GenBank/DDBJ whole genome shotgun (WGS) entry which is preliminary data.</text>
</comment>
<evidence type="ECO:0000313" key="4">
    <source>
        <dbReference type="Proteomes" id="UP000735302"/>
    </source>
</evidence>
<evidence type="ECO:0000313" key="3">
    <source>
        <dbReference type="EMBL" id="GFN88843.1"/>
    </source>
</evidence>
<keyword evidence="4" id="KW-1185">Reference proteome</keyword>
<evidence type="ECO:0000259" key="2">
    <source>
        <dbReference type="Pfam" id="PF22914"/>
    </source>
</evidence>
<dbReference type="Proteomes" id="UP000735302">
    <property type="component" value="Unassembled WGS sequence"/>
</dbReference>
<reference evidence="3 4" key="1">
    <citation type="journal article" date="2021" name="Elife">
        <title>Chloroplast acquisition without the gene transfer in kleptoplastic sea slugs, Plakobranchus ocellatus.</title>
        <authorList>
            <person name="Maeda T."/>
            <person name="Takahashi S."/>
            <person name="Yoshida T."/>
            <person name="Shimamura S."/>
            <person name="Takaki Y."/>
            <person name="Nagai Y."/>
            <person name="Toyoda A."/>
            <person name="Suzuki Y."/>
            <person name="Arimoto A."/>
            <person name="Ishii H."/>
            <person name="Satoh N."/>
            <person name="Nishiyama T."/>
            <person name="Hasebe M."/>
            <person name="Maruyama T."/>
            <person name="Minagawa J."/>
            <person name="Obokata J."/>
            <person name="Shigenobu S."/>
        </authorList>
    </citation>
    <scope>NUCLEOTIDE SEQUENCE [LARGE SCALE GENOMIC DNA]</scope>
</reference>
<dbReference type="Pfam" id="PF22914">
    <property type="entry name" value="Fibulin_C"/>
    <property type="match status" value="1"/>
</dbReference>
<protein>
    <submittedName>
        <fullName evidence="3">Fibulin-1</fullName>
    </submittedName>
</protein>
<keyword evidence="1" id="KW-0677">Repeat</keyword>
<name>A0AAV3Z0J5_9GAST</name>
<dbReference type="InterPro" id="IPR055088">
    <property type="entry name" value="Fibulin_C"/>
</dbReference>
<gene>
    <name evidence="3" type="ORF">PoB_001534900</name>
</gene>
<organism evidence="3 4">
    <name type="scientific">Plakobranchus ocellatus</name>
    <dbReference type="NCBI Taxonomy" id="259542"/>
    <lineage>
        <taxon>Eukaryota</taxon>
        <taxon>Metazoa</taxon>
        <taxon>Spiralia</taxon>
        <taxon>Lophotrochozoa</taxon>
        <taxon>Mollusca</taxon>
        <taxon>Gastropoda</taxon>
        <taxon>Heterobranchia</taxon>
        <taxon>Euthyneura</taxon>
        <taxon>Panpulmonata</taxon>
        <taxon>Sacoglossa</taxon>
        <taxon>Placobranchoidea</taxon>
        <taxon>Plakobranchidae</taxon>
        <taxon>Plakobranchus</taxon>
    </lineage>
</organism>
<feature type="domain" description="Fibulin C-terminal Ig-like" evidence="2">
    <location>
        <begin position="29"/>
        <end position="128"/>
    </location>
</feature>
<evidence type="ECO:0000256" key="1">
    <source>
        <dbReference type="ARBA" id="ARBA00022737"/>
    </source>
</evidence>
<accession>A0AAV3Z0J5</accession>
<dbReference type="EMBL" id="BLXT01001882">
    <property type="protein sequence ID" value="GFN88843.1"/>
    <property type="molecule type" value="Genomic_DNA"/>
</dbReference>